<evidence type="ECO:0000256" key="1">
    <source>
        <dbReference type="SAM" id="MobiDB-lite"/>
    </source>
</evidence>
<dbReference type="VEuPathDB" id="ToxoDB:EMH_0084920"/>
<name>U6K6Y4_9EIME</name>
<proteinExistence type="predicted"/>
<dbReference type="AlphaFoldDB" id="U6K6Y4"/>
<accession>U6K6Y4</accession>
<evidence type="ECO:0000313" key="2">
    <source>
        <dbReference type="EMBL" id="CDJ33729.1"/>
    </source>
</evidence>
<evidence type="ECO:0000313" key="3">
    <source>
        <dbReference type="Proteomes" id="UP000030744"/>
    </source>
</evidence>
<feature type="compositionally biased region" description="Basic residues" evidence="1">
    <location>
        <begin position="173"/>
        <end position="185"/>
    </location>
</feature>
<feature type="region of interest" description="Disordered" evidence="1">
    <location>
        <begin position="147"/>
        <end position="185"/>
    </location>
</feature>
<gene>
    <name evidence="2" type="ORF">EMH_0084920</name>
</gene>
<reference evidence="2" key="1">
    <citation type="submission" date="2013-10" db="EMBL/GenBank/DDBJ databases">
        <title>Genomic analysis of the causative agents of coccidiosis in chickens.</title>
        <authorList>
            <person name="Reid A.J."/>
            <person name="Blake D."/>
            <person name="Billington K."/>
            <person name="Browne H."/>
            <person name="Dunn M."/>
            <person name="Hung S."/>
            <person name="Kawahara F."/>
            <person name="Miranda-Saavedra D."/>
            <person name="Mourier T."/>
            <person name="Nagra H."/>
            <person name="Otto T.D."/>
            <person name="Rawlings N."/>
            <person name="Sanchez A."/>
            <person name="Sanders M."/>
            <person name="Subramaniam C."/>
            <person name="Tay Y."/>
            <person name="Dear P."/>
            <person name="Doerig C."/>
            <person name="Gruber A."/>
            <person name="Parkinson J."/>
            <person name="Shirley M."/>
            <person name="Wan K.L."/>
            <person name="Berriman M."/>
            <person name="Tomley F."/>
            <person name="Pain A."/>
        </authorList>
    </citation>
    <scope>NUCLEOTIDE SEQUENCE [LARGE SCALE GENOMIC DNA]</scope>
    <source>
        <strain evidence="2">Houghton</strain>
    </source>
</reference>
<dbReference type="Proteomes" id="UP000030744">
    <property type="component" value="Unassembled WGS sequence"/>
</dbReference>
<dbReference type="RefSeq" id="XP_013356292.1">
    <property type="nucleotide sequence ID" value="XM_013500838.1"/>
</dbReference>
<keyword evidence="3" id="KW-1185">Reference proteome</keyword>
<organism evidence="2 3">
    <name type="scientific">Eimeria mitis</name>
    <dbReference type="NCBI Taxonomy" id="44415"/>
    <lineage>
        <taxon>Eukaryota</taxon>
        <taxon>Sar</taxon>
        <taxon>Alveolata</taxon>
        <taxon>Apicomplexa</taxon>
        <taxon>Conoidasida</taxon>
        <taxon>Coccidia</taxon>
        <taxon>Eucoccidiorida</taxon>
        <taxon>Eimeriorina</taxon>
        <taxon>Eimeriidae</taxon>
        <taxon>Eimeria</taxon>
    </lineage>
</organism>
<reference evidence="2" key="2">
    <citation type="submission" date="2013-10" db="EMBL/GenBank/DDBJ databases">
        <authorList>
            <person name="Aslett M."/>
        </authorList>
    </citation>
    <scope>NUCLEOTIDE SEQUENCE [LARGE SCALE GENOMIC DNA]</scope>
    <source>
        <strain evidence="2">Houghton</strain>
    </source>
</reference>
<dbReference type="EMBL" id="HG685592">
    <property type="protein sequence ID" value="CDJ33729.1"/>
    <property type="molecule type" value="Genomic_DNA"/>
</dbReference>
<dbReference type="GeneID" id="25382854"/>
<feature type="compositionally biased region" description="Basic residues" evidence="1">
    <location>
        <begin position="149"/>
        <end position="166"/>
    </location>
</feature>
<sequence>MLVMLQQLATEAEKVSEAALEKVVGTSILQAADLKNIQTQEDRQSAAAEDAKAAETLRAAAAAVDAFVSSSVIIHQGVRHAVLEDLLQKDAIAAAAPSPEIGDAAIAAADAEAAKTAEAKREAQRQVDALVEVAAAIMEGMKEKEKMKQQKHKKKMMLQQQQHKKQMMLQQQQHKKQMMLQQHKK</sequence>
<protein>
    <submittedName>
        <fullName evidence="2">Uncharacterized protein</fullName>
    </submittedName>
</protein>